<dbReference type="Proteomes" id="UP000249758">
    <property type="component" value="Segment"/>
</dbReference>
<feature type="region of interest" description="Disordered" evidence="1">
    <location>
        <begin position="1"/>
        <end position="22"/>
    </location>
</feature>
<feature type="region of interest" description="Disordered" evidence="1">
    <location>
        <begin position="78"/>
        <end position="109"/>
    </location>
</feature>
<dbReference type="RefSeq" id="YP_009480694.1">
    <property type="nucleotide sequence ID" value="NC_037665.1"/>
</dbReference>
<dbReference type="KEGG" id="vg:36841153"/>
<evidence type="ECO:0000256" key="1">
    <source>
        <dbReference type="SAM" id="MobiDB-lite"/>
    </source>
</evidence>
<dbReference type="EMBL" id="MG011691">
    <property type="protein sequence ID" value="AVK76698.1"/>
    <property type="molecule type" value="Genomic_DNA"/>
</dbReference>
<protein>
    <submittedName>
        <fullName evidence="2">Uncharacterized protein</fullName>
    </submittedName>
</protein>
<accession>A0A2U7UE08</accession>
<proteinExistence type="predicted"/>
<reference evidence="2" key="1">
    <citation type="journal article" date="2018" name="Nat. Commun.">
        <title>Diversity and evolution of the emerging Pandoraviridae family.</title>
        <authorList>
            <person name="Legendre M."/>
            <person name="Fabre E."/>
            <person name="Poirot O."/>
            <person name="Jeudy S."/>
            <person name="Lartigue A."/>
            <person name="Alempic J.M."/>
            <person name="Beucher L."/>
            <person name="Philippe N."/>
            <person name="Bertaux L."/>
            <person name="Christo-Foroux E."/>
            <person name="Labadie K."/>
            <person name="Coute Y."/>
            <person name="Abergel C."/>
            <person name="Claverie J.M."/>
        </authorList>
    </citation>
    <scope>NUCLEOTIDE SEQUENCE [LARGE SCALE GENOMIC DNA]</scope>
    <source>
        <strain evidence="2">Macleodensis</strain>
    </source>
</reference>
<sequence>MQETKENEPIVGAPDNRPENKKGICPSGCIGRNVLGSAPDIKAAADALVLSGERACTVLVRSHLRRSMGVRASVALGFRQQQQQQRRRHHQQHQDPKSKRGNANDTEKQKTAMASIVPPPGVDYLCLGVGEVLSLKMTVGTPDPLLWSDLCERTRKDFVDASGLVLPAVYVGGRPVPSTNDEDLDAVEPLVKLRQEWMPSMEKAIRAIGSERSLASLYEAVKTDVRAWIARNMAIAQWAAQEPLIAPDLSTFPVRGDAAPVYKHPRFTRGHYAVQNTGRHFMSIDMRAASHAVLLVEGLITEPTWRDVILAAASAPKAASSALLADADLVDYIVGLKKLRASALSVGSGHGRQMALMACTMADLFARLVSLGIVKEIDLAHFARDELVLHVDDLADAAVKITAIQAAVKGDRWAPHLVYSAYRMEEVGTDAIGYVLVHDDGHWELKCVDGAHAAPYARLWHDRVAHTPALGVPDAVPSPAF</sequence>
<dbReference type="GeneID" id="36841153"/>
<name>A0A2U7UE08_9VIRU</name>
<evidence type="ECO:0000313" key="2">
    <source>
        <dbReference type="EMBL" id="AVK76698.1"/>
    </source>
</evidence>
<organism evidence="2">
    <name type="scientific">Pandoravirus macleodensis</name>
    <dbReference type="NCBI Taxonomy" id="2107707"/>
    <lineage>
        <taxon>Viruses</taxon>
        <taxon>Pandoravirus</taxon>
    </lineage>
</organism>
<gene>
    <name evidence="2" type="ORF">pmac_cds_10</name>
</gene>